<comment type="caution">
    <text evidence="15">The sequence shown here is derived from an EMBL/GenBank/DDBJ whole genome shotgun (WGS) entry which is preliminary data.</text>
</comment>
<dbReference type="InterPro" id="IPR019475">
    <property type="entry name" value="DNA_primase_DnaB-bd"/>
</dbReference>
<evidence type="ECO:0000256" key="5">
    <source>
        <dbReference type="ARBA" id="ARBA00022705"/>
    </source>
</evidence>
<dbReference type="CDD" id="cd03364">
    <property type="entry name" value="TOPRIM_DnaG_primases"/>
    <property type="match status" value="1"/>
</dbReference>
<dbReference type="EMBL" id="QUAJ01000013">
    <property type="protein sequence ID" value="REI41033.1"/>
    <property type="molecule type" value="Genomic_DNA"/>
</dbReference>
<dbReference type="HAMAP" id="MF_00974">
    <property type="entry name" value="DNA_primase_DnaG"/>
    <property type="match status" value="1"/>
</dbReference>
<dbReference type="InterPro" id="IPR034151">
    <property type="entry name" value="TOPRIM_DnaG_bac"/>
</dbReference>
<evidence type="ECO:0000256" key="10">
    <source>
        <dbReference type="ARBA" id="ARBA00023125"/>
    </source>
</evidence>
<dbReference type="Gene3D" id="3.90.580.10">
    <property type="entry name" value="Zinc finger, CHC2-type domain"/>
    <property type="match status" value="1"/>
</dbReference>
<dbReference type="InterPro" id="IPR030846">
    <property type="entry name" value="DnaG_bac"/>
</dbReference>
<keyword evidence="1 12" id="KW-0240">DNA-directed RNA polymerase</keyword>
<dbReference type="SMART" id="SM00493">
    <property type="entry name" value="TOPRIM"/>
    <property type="match status" value="1"/>
</dbReference>
<evidence type="ECO:0000256" key="3">
    <source>
        <dbReference type="ARBA" id="ARBA00022679"/>
    </source>
</evidence>
<name>A0ABX9KGU9_9FUSO</name>
<dbReference type="SMART" id="SM00400">
    <property type="entry name" value="ZnF_CHCC"/>
    <property type="match status" value="1"/>
</dbReference>
<dbReference type="InterPro" id="IPR002694">
    <property type="entry name" value="Znf_CHC2"/>
</dbReference>
<comment type="domain">
    <text evidence="12">Contains an N-terminal zinc-binding domain, a central core domain that contains the primase activity, and a C-terminal DnaB-binding domain.</text>
</comment>
<keyword evidence="10 12" id="KW-0238">DNA-binding</keyword>
<dbReference type="InterPro" id="IPR037068">
    <property type="entry name" value="DNA_primase_core_N_sf"/>
</dbReference>
<evidence type="ECO:0000313" key="15">
    <source>
        <dbReference type="EMBL" id="REI41033.1"/>
    </source>
</evidence>
<comment type="catalytic activity">
    <reaction evidence="12">
        <text>ssDNA + n NTP = ssDNA/pppN(pN)n-1 hybrid + (n-1) diphosphate.</text>
        <dbReference type="EC" id="2.7.7.101"/>
    </reaction>
</comment>
<keyword evidence="2 12" id="KW-0639">Primosome</keyword>
<evidence type="ECO:0000256" key="8">
    <source>
        <dbReference type="ARBA" id="ARBA00022833"/>
    </source>
</evidence>
<keyword evidence="6 12" id="KW-0479">Metal-binding</keyword>
<evidence type="ECO:0000256" key="12">
    <source>
        <dbReference type="HAMAP-Rule" id="MF_00974"/>
    </source>
</evidence>
<evidence type="ECO:0000313" key="16">
    <source>
        <dbReference type="Proteomes" id="UP000263486"/>
    </source>
</evidence>
<dbReference type="PANTHER" id="PTHR30313">
    <property type="entry name" value="DNA PRIMASE"/>
    <property type="match status" value="1"/>
</dbReference>
<reference evidence="15 16" key="1">
    <citation type="submission" date="2018-08" db="EMBL/GenBank/DDBJ databases">
        <title>Draft genome sequence of Psychrilyobacter sp. strain SD5 isolated from Black Sea water.</title>
        <authorList>
            <person name="Yadav S."/>
            <person name="Villanueva L."/>
            <person name="Damste J.S.S."/>
        </authorList>
    </citation>
    <scope>NUCLEOTIDE SEQUENCE [LARGE SCALE GENOMIC DNA]</scope>
    <source>
        <strain evidence="15 16">SD5</strain>
    </source>
</reference>
<proteinExistence type="inferred from homology"/>
<sequence length="592" mass="68754">MRFRNEDLDKVITQLNIVEVIGEYVDLKKTGSNYKGLCPFHKDTNPSFMVSTSKNIYKCFVCGAGGNVIKFYMEYNKLTYGEAVYELSKKYNIDISPISGNSSEDRNKKYYKILDEALSFFKGNIFSNSGREALSYLNNRGMKPDFIRENNLGYALNGWDSLYNYLTGKGYDPPILSKLGLIKSGDKGYYDTFRDRIIYPIYSPGGNVIAFGGRTMSDRKEIAKYLNSPETPVFHKGRNLYGIKNKGSSIRRKNYAILMEGYMDVLAAHAYGFDVALAPLGTAFSSEQAELLKRYTSNVIIAFDMDNAGRVASEKASLVLKKYGFNIRVLELKNAKDPDEFLKKYGKTEFLKSVKNSKEIFDFLYSYYVREYDLSNFMAKQNFIGRFKEFFQSVETDLEKSLYLNKLSVSLGMEKEVEILKKILILNNEDTVVPKRIERQPLKTKSLKIDELELETLKLCLKDRKYFERFKNKTITSPFVQNIFDTIEQNGEQNYIQELLRGNFFKLEEEEEEIILNISTELSAKNEDDIINTYIEVYKRWFVKEIDEKMSFFKKNDIKSFLNCKKIYEKIIGDIKIDDLEENYKEFISMKI</sequence>
<dbReference type="PANTHER" id="PTHR30313:SF2">
    <property type="entry name" value="DNA PRIMASE"/>
    <property type="match status" value="1"/>
</dbReference>
<evidence type="ECO:0000256" key="9">
    <source>
        <dbReference type="ARBA" id="ARBA00022842"/>
    </source>
</evidence>
<feature type="zinc finger region" description="CHC2-type" evidence="12">
    <location>
        <begin position="38"/>
        <end position="62"/>
    </location>
</feature>
<dbReference type="Gene3D" id="3.90.980.10">
    <property type="entry name" value="DNA primase, catalytic core, N-terminal domain"/>
    <property type="match status" value="1"/>
</dbReference>
<dbReference type="InterPro" id="IPR050219">
    <property type="entry name" value="DnaG_primase"/>
</dbReference>
<organism evidence="15 16">
    <name type="scientific">Psychrilyobacter piezotolerans</name>
    <dbReference type="NCBI Taxonomy" id="2293438"/>
    <lineage>
        <taxon>Bacteria</taxon>
        <taxon>Fusobacteriati</taxon>
        <taxon>Fusobacteriota</taxon>
        <taxon>Fusobacteriia</taxon>
        <taxon>Fusobacteriales</taxon>
        <taxon>Fusobacteriaceae</taxon>
        <taxon>Psychrilyobacter</taxon>
    </lineage>
</organism>
<dbReference type="InterPro" id="IPR006171">
    <property type="entry name" value="TOPRIM_dom"/>
</dbReference>
<dbReference type="Pfam" id="PF08275">
    <property type="entry name" value="DNAG_N"/>
    <property type="match status" value="1"/>
</dbReference>
<dbReference type="Pfam" id="PF13155">
    <property type="entry name" value="Toprim_2"/>
    <property type="match status" value="1"/>
</dbReference>
<comment type="cofactor">
    <cofactor evidence="12 13">
        <name>Zn(2+)</name>
        <dbReference type="ChEBI" id="CHEBI:29105"/>
    </cofactor>
    <text evidence="12 13">Binds 1 zinc ion per monomer.</text>
</comment>
<keyword evidence="4 12" id="KW-0548">Nucleotidyltransferase</keyword>
<evidence type="ECO:0000256" key="7">
    <source>
        <dbReference type="ARBA" id="ARBA00022771"/>
    </source>
</evidence>
<evidence type="ECO:0000259" key="14">
    <source>
        <dbReference type="PROSITE" id="PS50880"/>
    </source>
</evidence>
<evidence type="ECO:0000256" key="1">
    <source>
        <dbReference type="ARBA" id="ARBA00022478"/>
    </source>
</evidence>
<dbReference type="EC" id="2.7.7.101" evidence="12"/>
<feature type="domain" description="Toprim" evidence="14">
    <location>
        <begin position="254"/>
        <end position="335"/>
    </location>
</feature>
<dbReference type="InterPro" id="IPR036977">
    <property type="entry name" value="DNA_primase_Znf_CHC2"/>
</dbReference>
<protein>
    <recommendedName>
        <fullName evidence="12 13">DNA primase</fullName>
        <ecNumber evidence="12">2.7.7.101</ecNumber>
    </recommendedName>
</protein>
<gene>
    <name evidence="12" type="primary">dnaG</name>
    <name evidence="15" type="ORF">DYH56_08330</name>
</gene>
<keyword evidence="5 12" id="KW-0235">DNA replication</keyword>
<dbReference type="SUPFAM" id="SSF56731">
    <property type="entry name" value="DNA primase core"/>
    <property type="match status" value="1"/>
</dbReference>
<keyword evidence="8 12" id="KW-0862">Zinc</keyword>
<dbReference type="Pfam" id="PF01807">
    <property type="entry name" value="Zn_ribbon_DnaG"/>
    <property type="match status" value="1"/>
</dbReference>
<dbReference type="NCBIfam" id="TIGR01391">
    <property type="entry name" value="dnaG"/>
    <property type="match status" value="1"/>
</dbReference>
<comment type="function">
    <text evidence="12 13">RNA polymerase that catalyzes the synthesis of short RNA molecules used as primers for DNA polymerase during DNA replication.</text>
</comment>
<dbReference type="InterPro" id="IPR013264">
    <property type="entry name" value="DNAG_N"/>
</dbReference>
<dbReference type="RefSeq" id="WP_114642391.1">
    <property type="nucleotide sequence ID" value="NZ_JAACIO010000014.1"/>
</dbReference>
<accession>A0ABX9KGU9</accession>
<dbReference type="Proteomes" id="UP000263486">
    <property type="component" value="Unassembled WGS sequence"/>
</dbReference>
<dbReference type="InterPro" id="IPR006295">
    <property type="entry name" value="DNA_primase_DnaG"/>
</dbReference>
<evidence type="ECO:0000256" key="2">
    <source>
        <dbReference type="ARBA" id="ARBA00022515"/>
    </source>
</evidence>
<dbReference type="Gene3D" id="3.40.1360.10">
    <property type="match status" value="1"/>
</dbReference>
<evidence type="ECO:0000256" key="11">
    <source>
        <dbReference type="ARBA" id="ARBA00023163"/>
    </source>
</evidence>
<evidence type="ECO:0000256" key="6">
    <source>
        <dbReference type="ARBA" id="ARBA00022723"/>
    </source>
</evidence>
<keyword evidence="9" id="KW-0460">Magnesium</keyword>
<keyword evidence="11 12" id="KW-0804">Transcription</keyword>
<evidence type="ECO:0000256" key="4">
    <source>
        <dbReference type="ARBA" id="ARBA00022695"/>
    </source>
</evidence>
<dbReference type="Pfam" id="PF10410">
    <property type="entry name" value="DnaB_bind"/>
    <property type="match status" value="1"/>
</dbReference>
<comment type="similarity">
    <text evidence="12 13">Belongs to the DnaG primase family.</text>
</comment>
<comment type="subunit">
    <text evidence="12">Monomer. Interacts with DnaB.</text>
</comment>
<dbReference type="PIRSF" id="PIRSF002811">
    <property type="entry name" value="DnaG"/>
    <property type="match status" value="1"/>
</dbReference>
<dbReference type="SUPFAM" id="SSF57783">
    <property type="entry name" value="Zinc beta-ribbon"/>
    <property type="match status" value="1"/>
</dbReference>
<keyword evidence="7 12" id="KW-0863">Zinc-finger</keyword>
<keyword evidence="16" id="KW-1185">Reference proteome</keyword>
<evidence type="ECO:0000256" key="13">
    <source>
        <dbReference type="PIRNR" id="PIRNR002811"/>
    </source>
</evidence>
<dbReference type="PROSITE" id="PS50880">
    <property type="entry name" value="TOPRIM"/>
    <property type="match status" value="1"/>
</dbReference>
<keyword evidence="3 12" id="KW-0808">Transferase</keyword>